<dbReference type="EC" id="2.4.99.17" evidence="5"/>
<evidence type="ECO:0000256" key="2">
    <source>
        <dbReference type="ARBA" id="ARBA00022679"/>
    </source>
</evidence>
<dbReference type="KEGG" id="cts:Ctha_0516"/>
<dbReference type="RefSeq" id="WP_012499071.1">
    <property type="nucleotide sequence ID" value="NC_011026.1"/>
</dbReference>
<keyword evidence="3 5" id="KW-0949">S-adenosyl-L-methionine</keyword>
<evidence type="ECO:0000256" key="5">
    <source>
        <dbReference type="HAMAP-Rule" id="MF_00113"/>
    </source>
</evidence>
<dbReference type="UniPathway" id="UPA00392"/>
<comment type="similarity">
    <text evidence="5">Belongs to the QueA family.</text>
</comment>
<dbReference type="SUPFAM" id="SSF111337">
    <property type="entry name" value="QueA-like"/>
    <property type="match status" value="1"/>
</dbReference>
<evidence type="ECO:0000313" key="6">
    <source>
        <dbReference type="EMBL" id="ACF12987.1"/>
    </source>
</evidence>
<evidence type="ECO:0000313" key="7">
    <source>
        <dbReference type="Proteomes" id="UP000001208"/>
    </source>
</evidence>
<keyword evidence="6" id="KW-0413">Isomerase</keyword>
<dbReference type="HAMAP" id="MF_00113">
    <property type="entry name" value="QueA"/>
    <property type="match status" value="1"/>
</dbReference>
<dbReference type="GO" id="GO:0008616">
    <property type="term" value="P:tRNA queuosine(34) biosynthetic process"/>
    <property type="evidence" value="ECO:0007669"/>
    <property type="project" value="UniProtKB-UniRule"/>
</dbReference>
<protein>
    <recommendedName>
        <fullName evidence="5">S-adenosylmethionine:tRNA ribosyltransferase-isomerase</fullName>
        <ecNumber evidence="5">2.4.99.17</ecNumber>
    </recommendedName>
    <alternativeName>
        <fullName evidence="5">Queuosine biosynthesis protein QueA</fullName>
    </alternativeName>
</protein>
<dbReference type="NCBIfam" id="NF001140">
    <property type="entry name" value="PRK00147.1"/>
    <property type="match status" value="1"/>
</dbReference>
<dbReference type="Gene3D" id="3.40.1780.10">
    <property type="entry name" value="QueA-like"/>
    <property type="match status" value="1"/>
</dbReference>
<dbReference type="GO" id="GO:0005737">
    <property type="term" value="C:cytoplasm"/>
    <property type="evidence" value="ECO:0007669"/>
    <property type="project" value="UniProtKB-SubCell"/>
</dbReference>
<gene>
    <name evidence="5" type="primary">queA</name>
    <name evidence="6" type="ordered locus">Ctha_0516</name>
</gene>
<dbReference type="AlphaFoldDB" id="B3QV33"/>
<name>B3QV33_CHLT3</name>
<dbReference type="InterPro" id="IPR036100">
    <property type="entry name" value="QueA_sf"/>
</dbReference>
<evidence type="ECO:0000256" key="1">
    <source>
        <dbReference type="ARBA" id="ARBA00022490"/>
    </source>
</evidence>
<dbReference type="Gene3D" id="2.40.10.240">
    <property type="entry name" value="QueA-like"/>
    <property type="match status" value="1"/>
</dbReference>
<comment type="function">
    <text evidence="5">Transfers and isomerizes the ribose moiety from AdoMet to the 7-aminomethyl group of 7-deazaguanine (preQ1-tRNA) to give epoxyqueuosine (oQ-tRNA).</text>
</comment>
<dbReference type="InterPro" id="IPR042119">
    <property type="entry name" value="QueA_dom2"/>
</dbReference>
<evidence type="ECO:0000256" key="4">
    <source>
        <dbReference type="ARBA" id="ARBA00022785"/>
    </source>
</evidence>
<keyword evidence="1 5" id="KW-0963">Cytoplasm</keyword>
<dbReference type="OrthoDB" id="9805933at2"/>
<evidence type="ECO:0000256" key="3">
    <source>
        <dbReference type="ARBA" id="ARBA00022691"/>
    </source>
</evidence>
<sequence length="339" mass="37288">MNVSDFDYTLPDEQIAKYPPKERGTTKLLALNRKTGEVQHSLYRSLDAFLEPGDLLVLNNTKVIKARLQANKPTGASVELLLLEKHEGPQQIVMYGGKIKAGNTLLVGEDEVLVEEILGNGLAKVSAAVPLLSLVEKYGNVPIPPYLNRKAEKSDEMRYQTVFAKEQGSVAAPTASLNFTESLEKKLKEKGVQLAFLTLHVGLGTFMPIRTETLSAHEMHREFYHISHETAAAIRLAKAEKRRVVALGTTVTRAIEHASARLLAHEPAELAGEADIFIYPGGYEFQIVDALLTNFHAPRSTVLMLAAAFAGAAHLKAAYEAALQNDYHFLSYGDSMFIF</sequence>
<comment type="subunit">
    <text evidence="5">Monomer.</text>
</comment>
<dbReference type="PANTHER" id="PTHR30307">
    <property type="entry name" value="S-ADENOSYLMETHIONINE:TRNA RIBOSYLTRANSFERASE-ISOMERASE"/>
    <property type="match status" value="1"/>
</dbReference>
<keyword evidence="7" id="KW-1185">Reference proteome</keyword>
<dbReference type="STRING" id="517418.Ctha_0516"/>
<dbReference type="PANTHER" id="PTHR30307:SF0">
    <property type="entry name" value="S-ADENOSYLMETHIONINE:TRNA RIBOSYLTRANSFERASE-ISOMERASE"/>
    <property type="match status" value="1"/>
</dbReference>
<keyword evidence="4 5" id="KW-0671">Queuosine biosynthesis</keyword>
<dbReference type="InterPro" id="IPR003699">
    <property type="entry name" value="QueA"/>
</dbReference>
<dbReference type="InterPro" id="IPR042118">
    <property type="entry name" value="QueA_dom1"/>
</dbReference>
<dbReference type="EMBL" id="CP001100">
    <property type="protein sequence ID" value="ACF12987.1"/>
    <property type="molecule type" value="Genomic_DNA"/>
</dbReference>
<dbReference type="HOGENOM" id="CLU_039110_1_0_10"/>
<dbReference type="Proteomes" id="UP000001208">
    <property type="component" value="Chromosome"/>
</dbReference>
<reference evidence="6 7" key="1">
    <citation type="submission" date="2008-06" db="EMBL/GenBank/DDBJ databases">
        <title>Complete sequence of Chloroherpeton thalassium ATCC 35110.</title>
        <authorList>
            <consortium name="US DOE Joint Genome Institute"/>
            <person name="Lucas S."/>
            <person name="Copeland A."/>
            <person name="Lapidus A."/>
            <person name="Glavina del Rio T."/>
            <person name="Dalin E."/>
            <person name="Tice H."/>
            <person name="Bruce D."/>
            <person name="Goodwin L."/>
            <person name="Pitluck S."/>
            <person name="Schmutz J."/>
            <person name="Larimer F."/>
            <person name="Land M."/>
            <person name="Hauser L."/>
            <person name="Kyrpides N."/>
            <person name="Mikhailova N."/>
            <person name="Liu Z."/>
            <person name="Li T."/>
            <person name="Zhao F."/>
            <person name="Overmann J."/>
            <person name="Bryant D.A."/>
            <person name="Richardson P."/>
        </authorList>
    </citation>
    <scope>NUCLEOTIDE SEQUENCE [LARGE SCALE GENOMIC DNA]</scope>
    <source>
        <strain evidence="7">ATCC 35110 / GB-78</strain>
    </source>
</reference>
<keyword evidence="2 5" id="KW-0808">Transferase</keyword>
<comment type="subcellular location">
    <subcellularLocation>
        <location evidence="5">Cytoplasm</location>
    </subcellularLocation>
</comment>
<organism evidence="6 7">
    <name type="scientific">Chloroherpeton thalassium (strain ATCC 35110 / GB-78)</name>
    <dbReference type="NCBI Taxonomy" id="517418"/>
    <lineage>
        <taxon>Bacteria</taxon>
        <taxon>Pseudomonadati</taxon>
        <taxon>Chlorobiota</taxon>
        <taxon>Chlorobiia</taxon>
        <taxon>Chlorobiales</taxon>
        <taxon>Chloroherpetonaceae</taxon>
        <taxon>Chloroherpeton</taxon>
    </lineage>
</organism>
<dbReference type="Pfam" id="PF02547">
    <property type="entry name" value="Queuosine_synth"/>
    <property type="match status" value="1"/>
</dbReference>
<dbReference type="GO" id="GO:0051075">
    <property type="term" value="F:S-adenosylmethionine:tRNA ribosyltransferase-isomerase activity"/>
    <property type="evidence" value="ECO:0007669"/>
    <property type="project" value="UniProtKB-EC"/>
</dbReference>
<comment type="pathway">
    <text evidence="5">tRNA modification; tRNA-queuosine biosynthesis.</text>
</comment>
<dbReference type="eggNOG" id="COG0809">
    <property type="taxonomic scope" value="Bacteria"/>
</dbReference>
<accession>B3QV33</accession>
<proteinExistence type="inferred from homology"/>
<comment type="catalytic activity">
    <reaction evidence="5">
        <text>7-aminomethyl-7-carbaguanosine(34) in tRNA + S-adenosyl-L-methionine = epoxyqueuosine(34) in tRNA + adenine + L-methionine + 2 H(+)</text>
        <dbReference type="Rhea" id="RHEA:32155"/>
        <dbReference type="Rhea" id="RHEA-COMP:10342"/>
        <dbReference type="Rhea" id="RHEA-COMP:18582"/>
        <dbReference type="ChEBI" id="CHEBI:15378"/>
        <dbReference type="ChEBI" id="CHEBI:16708"/>
        <dbReference type="ChEBI" id="CHEBI:57844"/>
        <dbReference type="ChEBI" id="CHEBI:59789"/>
        <dbReference type="ChEBI" id="CHEBI:82833"/>
        <dbReference type="ChEBI" id="CHEBI:194443"/>
        <dbReference type="EC" id="2.4.99.17"/>
    </reaction>
</comment>
<dbReference type="NCBIfam" id="TIGR00113">
    <property type="entry name" value="queA"/>
    <property type="match status" value="1"/>
</dbReference>